<keyword evidence="2" id="KW-0732">Signal</keyword>
<dbReference type="EMBL" id="JASCXX010000001">
    <property type="protein sequence ID" value="MDI6447553.1"/>
    <property type="molecule type" value="Genomic_DNA"/>
</dbReference>
<dbReference type="InterPro" id="IPR029010">
    <property type="entry name" value="ThuA-like"/>
</dbReference>
<evidence type="ECO:0000313" key="4">
    <source>
        <dbReference type="EMBL" id="MDI6447553.1"/>
    </source>
</evidence>
<keyword evidence="5" id="KW-1185">Reference proteome</keyword>
<dbReference type="InterPro" id="IPR029062">
    <property type="entry name" value="Class_I_gatase-like"/>
</dbReference>
<evidence type="ECO:0000259" key="3">
    <source>
        <dbReference type="Pfam" id="PF06283"/>
    </source>
</evidence>
<dbReference type="SUPFAM" id="SSF52317">
    <property type="entry name" value="Class I glutamine amidotransferase-like"/>
    <property type="match status" value="1"/>
</dbReference>
<comment type="caution">
    <text evidence="4">The sequence shown here is derived from an EMBL/GenBank/DDBJ whole genome shotgun (WGS) entry which is preliminary data.</text>
</comment>
<evidence type="ECO:0000256" key="1">
    <source>
        <dbReference type="SAM" id="MobiDB-lite"/>
    </source>
</evidence>
<evidence type="ECO:0000256" key="2">
    <source>
        <dbReference type="SAM" id="SignalP"/>
    </source>
</evidence>
<dbReference type="Proteomes" id="UP001431776">
    <property type="component" value="Unassembled WGS sequence"/>
</dbReference>
<accession>A0AAW6TWT7</accession>
<dbReference type="Gene3D" id="3.40.50.880">
    <property type="match status" value="1"/>
</dbReference>
<protein>
    <submittedName>
        <fullName evidence="4">ThuA domain-containing protein</fullName>
    </submittedName>
</protein>
<dbReference type="Pfam" id="PF06283">
    <property type="entry name" value="ThuA"/>
    <property type="match status" value="1"/>
</dbReference>
<gene>
    <name evidence="4" type="ORF">QJ522_00740</name>
</gene>
<dbReference type="RefSeq" id="WP_349242964.1">
    <property type="nucleotide sequence ID" value="NZ_JASCXX010000001.1"/>
</dbReference>
<feature type="signal peptide" evidence="2">
    <location>
        <begin position="1"/>
        <end position="18"/>
    </location>
</feature>
<reference evidence="4" key="1">
    <citation type="submission" date="2023-05" db="EMBL/GenBank/DDBJ databases">
        <title>Anaerotaeda fermentans gen. nov., sp. nov., a novel anaerobic planctomycete of the new family within the order Sedimentisphaerales isolated from Taman Peninsula, Russia.</title>
        <authorList>
            <person name="Khomyakova M.A."/>
            <person name="Merkel A.Y."/>
            <person name="Slobodkin A.I."/>
        </authorList>
    </citation>
    <scope>NUCLEOTIDE SEQUENCE</scope>
    <source>
        <strain evidence="4">M17dextr</strain>
    </source>
</reference>
<feature type="region of interest" description="Disordered" evidence="1">
    <location>
        <begin position="195"/>
        <end position="218"/>
    </location>
</feature>
<proteinExistence type="predicted"/>
<feature type="chain" id="PRO_5043532279" evidence="2">
    <location>
        <begin position="19"/>
        <end position="311"/>
    </location>
</feature>
<sequence>MRYLFIVGVFLLCSALDAGVSANDSARKKVVFLPGRQSHGWSGHAYTADCKLFARILNENMPAVDAVVMEQGWPKDLKVLEEAAAIVIACDGNSLIGREANWKDLDAIARKGTGIVFIHYALDPGDLYGKYLLDWIGGYYEQHWSVNPFWRAEFKTLPGHPITRGVKPFAVTDEWYYHMRFRPEMEGVTPILTAIPPDNTRKGPDGPHSGNPTVRSRLGTPEHVAWACERPGGGRGFGCTGGHTHWVYAQDDFRKLMLNAICWVAKVDVPPGGVPTPTPSVEQMETHLEGDRPADWPPERTRQVIEQMNAK</sequence>
<evidence type="ECO:0000313" key="5">
    <source>
        <dbReference type="Proteomes" id="UP001431776"/>
    </source>
</evidence>
<organism evidence="4 5">
    <name type="scientific">Anaerobaca lacustris</name>
    <dbReference type="NCBI Taxonomy" id="3044600"/>
    <lineage>
        <taxon>Bacteria</taxon>
        <taxon>Pseudomonadati</taxon>
        <taxon>Planctomycetota</taxon>
        <taxon>Phycisphaerae</taxon>
        <taxon>Sedimentisphaerales</taxon>
        <taxon>Anaerobacaceae</taxon>
        <taxon>Anaerobaca</taxon>
    </lineage>
</organism>
<feature type="domain" description="ThuA-like" evidence="3">
    <location>
        <begin position="38"/>
        <end position="264"/>
    </location>
</feature>
<name>A0AAW6TWT7_9BACT</name>
<dbReference type="AlphaFoldDB" id="A0AAW6TWT7"/>